<dbReference type="Gene3D" id="3.40.50.1820">
    <property type="entry name" value="alpha/beta hydrolase"/>
    <property type="match status" value="1"/>
</dbReference>
<feature type="domain" description="Alpha/beta hydrolase fold-3" evidence="2">
    <location>
        <begin position="85"/>
        <end position="284"/>
    </location>
</feature>
<dbReference type="InterPro" id="IPR050300">
    <property type="entry name" value="GDXG_lipolytic_enzyme"/>
</dbReference>
<dbReference type="SUPFAM" id="SSF53474">
    <property type="entry name" value="alpha/beta-Hydrolases"/>
    <property type="match status" value="1"/>
</dbReference>
<dbReference type="KEGG" id="gry:D7I44_08445"/>
<dbReference type="RefSeq" id="WP_120789091.1">
    <property type="nucleotide sequence ID" value="NZ_CP032624.1"/>
</dbReference>
<evidence type="ECO:0000256" key="1">
    <source>
        <dbReference type="ARBA" id="ARBA00022801"/>
    </source>
</evidence>
<dbReference type="Proteomes" id="UP000275069">
    <property type="component" value="Chromosome"/>
</dbReference>
<dbReference type="GO" id="GO:0016787">
    <property type="term" value="F:hydrolase activity"/>
    <property type="evidence" value="ECO:0007669"/>
    <property type="project" value="UniProtKB-KW"/>
</dbReference>
<proteinExistence type="predicted"/>
<keyword evidence="1 3" id="KW-0378">Hydrolase</keyword>
<dbReference type="InterPro" id="IPR013094">
    <property type="entry name" value="AB_hydrolase_3"/>
</dbReference>
<accession>A0A387BR77</accession>
<dbReference type="EMBL" id="CP032624">
    <property type="protein sequence ID" value="AYG03559.1"/>
    <property type="molecule type" value="Genomic_DNA"/>
</dbReference>
<dbReference type="Pfam" id="PF07859">
    <property type="entry name" value="Abhydrolase_3"/>
    <property type="match status" value="1"/>
</dbReference>
<sequence>MTDASTDRPSPAMRFVSALLPALRYKPIMSSEARTLRNIADSEGGRFAAPPAAYRREFRMGWEKLGPLHALVVEPRSAPASARSLVWLHGGGYIHQFETAHWWLVASLVRELGVRVIAPDYLLAPNGTGTRAVAEVASLLEAVAQRDGVAPVLAGDSAGGGLAVSTALGLRGTAAAPAHLVLAAPWLDVTLRHPEVPDLDTRDPSLAALGLRIAGRLWAAELDPADALVSPAFAADYVGLPATSLVLGTRDLLYPDARDFQASARTDGVDVASFTAIEGFHVFFAASRLPEARAARAWLAARLADYWVV</sequence>
<dbReference type="AlphaFoldDB" id="A0A387BR77"/>
<gene>
    <name evidence="3" type="ORF">D7I44_08445</name>
</gene>
<dbReference type="PANTHER" id="PTHR48081">
    <property type="entry name" value="AB HYDROLASE SUPERFAMILY PROTEIN C4A8.06C"/>
    <property type="match status" value="1"/>
</dbReference>
<reference evidence="3 4" key="1">
    <citation type="submission" date="2018-09" db="EMBL/GenBank/DDBJ databases">
        <title>Genome sequencing of strain 2DFW10M-5.</title>
        <authorList>
            <person name="Heo J."/>
            <person name="Kim S.-J."/>
            <person name="Kwon S.-W."/>
        </authorList>
    </citation>
    <scope>NUCLEOTIDE SEQUENCE [LARGE SCALE GENOMIC DNA]</scope>
    <source>
        <strain evidence="3 4">2DFW10M-5</strain>
    </source>
</reference>
<evidence type="ECO:0000313" key="4">
    <source>
        <dbReference type="Proteomes" id="UP000275069"/>
    </source>
</evidence>
<dbReference type="OrthoDB" id="9803828at2"/>
<dbReference type="InterPro" id="IPR029058">
    <property type="entry name" value="AB_hydrolase_fold"/>
</dbReference>
<evidence type="ECO:0000313" key="3">
    <source>
        <dbReference type="EMBL" id="AYG03559.1"/>
    </source>
</evidence>
<keyword evidence="4" id="KW-1185">Reference proteome</keyword>
<name>A0A387BR77_9MICO</name>
<dbReference type="PANTHER" id="PTHR48081:SF8">
    <property type="entry name" value="ALPHA_BETA HYDROLASE FOLD-3 DOMAIN-CONTAINING PROTEIN-RELATED"/>
    <property type="match status" value="1"/>
</dbReference>
<organism evidence="3 4">
    <name type="scientific">Gryllotalpicola protaetiae</name>
    <dbReference type="NCBI Taxonomy" id="2419771"/>
    <lineage>
        <taxon>Bacteria</taxon>
        <taxon>Bacillati</taxon>
        <taxon>Actinomycetota</taxon>
        <taxon>Actinomycetes</taxon>
        <taxon>Micrococcales</taxon>
        <taxon>Microbacteriaceae</taxon>
        <taxon>Gryllotalpicola</taxon>
    </lineage>
</organism>
<evidence type="ECO:0000259" key="2">
    <source>
        <dbReference type="Pfam" id="PF07859"/>
    </source>
</evidence>
<protein>
    <submittedName>
        <fullName evidence="3">Steryl acetyl hydrolase</fullName>
    </submittedName>
</protein>